<evidence type="ECO:0000256" key="1">
    <source>
        <dbReference type="ARBA" id="ARBA00022737"/>
    </source>
</evidence>
<dbReference type="EMBL" id="OIVN01001413">
    <property type="protein sequence ID" value="SPC93658.1"/>
    <property type="molecule type" value="Genomic_DNA"/>
</dbReference>
<dbReference type="InterPro" id="IPR019734">
    <property type="entry name" value="TPR_rpt"/>
</dbReference>
<dbReference type="Gene3D" id="1.25.40.10">
    <property type="entry name" value="Tetratricopeptide repeat domain"/>
    <property type="match status" value="2"/>
</dbReference>
<feature type="compositionally biased region" description="Basic and acidic residues" evidence="3">
    <location>
        <begin position="23"/>
        <end position="33"/>
    </location>
</feature>
<dbReference type="SUPFAM" id="SSF48452">
    <property type="entry name" value="TPR-like"/>
    <property type="match status" value="2"/>
</dbReference>
<dbReference type="InterPro" id="IPR011990">
    <property type="entry name" value="TPR-like_helical_dom_sf"/>
</dbReference>
<protein>
    <submittedName>
        <fullName evidence="5">Uncharacterized protein</fullName>
    </submittedName>
</protein>
<dbReference type="InterPro" id="IPR051012">
    <property type="entry name" value="CellSynth/LPSAsmb/PSIAsmb"/>
</dbReference>
<feature type="region of interest" description="Disordered" evidence="3">
    <location>
        <begin position="16"/>
        <end position="38"/>
    </location>
</feature>
<proteinExistence type="predicted"/>
<dbReference type="AlphaFoldDB" id="A0A2N9G254"/>
<sequence length="462" mass="53058">MGCFRNGVAIALPAQTSSSSVNMEEKGDTLEGKTEEEDLSEKVLEKEPRNVEALKVVMYGKMRRGETKEAVKYVERLLDEEPDEVEWKLLMALCYETMGQLSKAKRLFKEILKERPLLLRALHGLALVMHKNYEGPAVFEMLNNALKIAQREKRVTEARNIKILIAQMHVVKGELDEGLKKLQDLVKENPRDFRPYLCQGIIYSLQDKKKEAAENFETYRALVPKEFPQRGFLDDVVLAAKTQSQEQFQKEFHTEFSYKNGVAIAMPAHTSSSNANMEEKRDTQEGKSEEEDMYEKVLEKEPRNVEALKVVLFGKMRRGETKEALKCVERLVDEEPNEVEWRLLKALCYETMGKLRKAKRLYKEILKERPLLLTALHVYNQSLMYRINNNFDCRLIIFCCIVQLHMKCGPRLLGYLVSLGLCLGVFWDYWDAGKVGLVGMKYGGLDFGGCAALFVVVSLARM</sequence>
<evidence type="ECO:0000256" key="3">
    <source>
        <dbReference type="SAM" id="MobiDB-lite"/>
    </source>
</evidence>
<keyword evidence="4" id="KW-0812">Transmembrane</keyword>
<reference evidence="5" key="1">
    <citation type="submission" date="2018-02" db="EMBL/GenBank/DDBJ databases">
        <authorList>
            <person name="Cohen D.B."/>
            <person name="Kent A.D."/>
        </authorList>
    </citation>
    <scope>NUCLEOTIDE SEQUENCE</scope>
</reference>
<keyword evidence="2" id="KW-0802">TPR repeat</keyword>
<evidence type="ECO:0000313" key="5">
    <source>
        <dbReference type="EMBL" id="SPC93658.1"/>
    </source>
</evidence>
<dbReference type="Pfam" id="PF13432">
    <property type="entry name" value="TPR_16"/>
    <property type="match status" value="1"/>
</dbReference>
<dbReference type="Pfam" id="PF14559">
    <property type="entry name" value="TPR_19"/>
    <property type="match status" value="1"/>
</dbReference>
<dbReference type="PANTHER" id="PTHR45586">
    <property type="entry name" value="TPR REPEAT-CONTAINING PROTEIN PA4667"/>
    <property type="match status" value="1"/>
</dbReference>
<dbReference type="SMART" id="SM00028">
    <property type="entry name" value="TPR"/>
    <property type="match status" value="4"/>
</dbReference>
<feature type="region of interest" description="Disordered" evidence="3">
    <location>
        <begin position="269"/>
        <end position="291"/>
    </location>
</feature>
<feature type="compositionally biased region" description="Basic and acidic residues" evidence="3">
    <location>
        <begin position="277"/>
        <end position="287"/>
    </location>
</feature>
<accession>A0A2N9G254</accession>
<gene>
    <name evidence="5" type="ORF">FSB_LOCUS21540</name>
</gene>
<feature type="transmembrane region" description="Helical" evidence="4">
    <location>
        <begin position="412"/>
        <end position="430"/>
    </location>
</feature>
<keyword evidence="4" id="KW-0472">Membrane</keyword>
<keyword evidence="4" id="KW-1133">Transmembrane helix</keyword>
<evidence type="ECO:0000256" key="4">
    <source>
        <dbReference type="SAM" id="Phobius"/>
    </source>
</evidence>
<feature type="transmembrane region" description="Helical" evidence="4">
    <location>
        <begin position="442"/>
        <end position="460"/>
    </location>
</feature>
<keyword evidence="1" id="KW-0677">Repeat</keyword>
<name>A0A2N9G254_FAGSY</name>
<dbReference type="PANTHER" id="PTHR45586:SF1">
    <property type="entry name" value="LIPOPOLYSACCHARIDE ASSEMBLY PROTEIN B"/>
    <property type="match status" value="1"/>
</dbReference>
<organism evidence="5">
    <name type="scientific">Fagus sylvatica</name>
    <name type="common">Beechnut</name>
    <dbReference type="NCBI Taxonomy" id="28930"/>
    <lineage>
        <taxon>Eukaryota</taxon>
        <taxon>Viridiplantae</taxon>
        <taxon>Streptophyta</taxon>
        <taxon>Embryophyta</taxon>
        <taxon>Tracheophyta</taxon>
        <taxon>Spermatophyta</taxon>
        <taxon>Magnoliopsida</taxon>
        <taxon>eudicotyledons</taxon>
        <taxon>Gunneridae</taxon>
        <taxon>Pentapetalae</taxon>
        <taxon>rosids</taxon>
        <taxon>fabids</taxon>
        <taxon>Fagales</taxon>
        <taxon>Fagaceae</taxon>
        <taxon>Fagus</taxon>
    </lineage>
</organism>
<evidence type="ECO:0000256" key="2">
    <source>
        <dbReference type="ARBA" id="ARBA00022803"/>
    </source>
</evidence>